<dbReference type="GO" id="GO:0003700">
    <property type="term" value="F:DNA-binding transcription factor activity"/>
    <property type="evidence" value="ECO:0007669"/>
    <property type="project" value="InterPro"/>
</dbReference>
<name>A0A4V2VSL7_9BURK</name>
<dbReference type="Pfam" id="PF03466">
    <property type="entry name" value="LysR_substrate"/>
    <property type="match status" value="1"/>
</dbReference>
<dbReference type="InterPro" id="IPR000847">
    <property type="entry name" value="LysR_HTH_N"/>
</dbReference>
<dbReference type="RefSeq" id="WP_243650690.1">
    <property type="nucleotide sequence ID" value="NZ_JBHRVM010000001.1"/>
</dbReference>
<accession>A0A4V2VSL7</accession>
<keyword evidence="7" id="KW-1185">Reference proteome</keyword>
<dbReference type="PROSITE" id="PS50931">
    <property type="entry name" value="HTH_LYSR"/>
    <property type="match status" value="1"/>
</dbReference>
<feature type="domain" description="HTH lysR-type" evidence="5">
    <location>
        <begin position="36"/>
        <end position="93"/>
    </location>
</feature>
<evidence type="ECO:0000256" key="4">
    <source>
        <dbReference type="ARBA" id="ARBA00023163"/>
    </source>
</evidence>
<keyword evidence="3" id="KW-0238">DNA-binding</keyword>
<evidence type="ECO:0000256" key="1">
    <source>
        <dbReference type="ARBA" id="ARBA00009437"/>
    </source>
</evidence>
<dbReference type="SUPFAM" id="SSF46785">
    <property type="entry name" value="Winged helix' DNA-binding domain"/>
    <property type="match status" value="1"/>
</dbReference>
<dbReference type="EMBL" id="SMBX01000001">
    <property type="protein sequence ID" value="TCV02760.1"/>
    <property type="molecule type" value="Genomic_DNA"/>
</dbReference>
<comment type="similarity">
    <text evidence="1">Belongs to the LysR transcriptional regulatory family.</text>
</comment>
<reference evidence="6 7" key="1">
    <citation type="submission" date="2019-03" db="EMBL/GenBank/DDBJ databases">
        <title>Genomic Encyclopedia of Type Strains, Phase IV (KMG-IV): sequencing the most valuable type-strain genomes for metagenomic binning, comparative biology and taxonomic classification.</title>
        <authorList>
            <person name="Goeker M."/>
        </authorList>
    </citation>
    <scope>NUCLEOTIDE SEQUENCE [LARGE SCALE GENOMIC DNA]</scope>
    <source>
        <strain evidence="6 7">DSM 100048</strain>
    </source>
</reference>
<dbReference type="PANTHER" id="PTHR30419">
    <property type="entry name" value="HTH-TYPE TRANSCRIPTIONAL REGULATOR YBHD"/>
    <property type="match status" value="1"/>
</dbReference>
<evidence type="ECO:0000256" key="3">
    <source>
        <dbReference type="ARBA" id="ARBA00023125"/>
    </source>
</evidence>
<dbReference type="GO" id="GO:0005829">
    <property type="term" value="C:cytosol"/>
    <property type="evidence" value="ECO:0007669"/>
    <property type="project" value="TreeGrafter"/>
</dbReference>
<dbReference type="InterPro" id="IPR005119">
    <property type="entry name" value="LysR_subst-bd"/>
</dbReference>
<dbReference type="Gene3D" id="1.10.10.10">
    <property type="entry name" value="Winged helix-like DNA-binding domain superfamily/Winged helix DNA-binding domain"/>
    <property type="match status" value="1"/>
</dbReference>
<comment type="caution">
    <text evidence="6">The sequence shown here is derived from an EMBL/GenBank/DDBJ whole genome shotgun (WGS) entry which is preliminary data.</text>
</comment>
<protein>
    <submittedName>
        <fullName evidence="6">Molybdate transport repressor ModE-like protein</fullName>
    </submittedName>
</protein>
<evidence type="ECO:0000256" key="2">
    <source>
        <dbReference type="ARBA" id="ARBA00023015"/>
    </source>
</evidence>
<keyword evidence="4" id="KW-0804">Transcription</keyword>
<keyword evidence="2" id="KW-0805">Transcription regulation</keyword>
<dbReference type="InterPro" id="IPR050950">
    <property type="entry name" value="HTH-type_LysR_regulators"/>
</dbReference>
<dbReference type="Pfam" id="PF00126">
    <property type="entry name" value="HTH_1"/>
    <property type="match status" value="1"/>
</dbReference>
<dbReference type="PANTHER" id="PTHR30419:SF8">
    <property type="entry name" value="NITROGEN ASSIMILATION TRANSCRIPTIONAL ACTIVATOR-RELATED"/>
    <property type="match status" value="1"/>
</dbReference>
<evidence type="ECO:0000313" key="6">
    <source>
        <dbReference type="EMBL" id="TCV02760.1"/>
    </source>
</evidence>
<gene>
    <name evidence="6" type="ORF">EV686_101217</name>
</gene>
<dbReference type="AlphaFoldDB" id="A0A4V2VSL7"/>
<proteinExistence type="inferred from homology"/>
<dbReference type="GO" id="GO:0003677">
    <property type="term" value="F:DNA binding"/>
    <property type="evidence" value="ECO:0007669"/>
    <property type="project" value="UniProtKB-KW"/>
</dbReference>
<dbReference type="Gene3D" id="3.40.190.290">
    <property type="match status" value="1"/>
</dbReference>
<dbReference type="InterPro" id="IPR036390">
    <property type="entry name" value="WH_DNA-bd_sf"/>
</dbReference>
<sequence length="333" mass="37030">MSESDDAKTMAGGLEADPADRNADVTAAAFRLMSRLKMRHLSMLKNIERHGSLTRVARETGISQPAVTKTLAEIESLFGAPLFHRSGRGLKPTEMGELAMLRASHMLQELDHWASEMEAVRKGYRARLLIGAVPYVPGSLLTQAIMALRERHNIIIVIRQATTDHLVQALCDHELDCVLGRASAVAGRDNLWHEVLYAQRPVLVGHSKLLKRLEGRRLDWRSLASMNWILPSPATPIGARIVELFTQAQVPVPVPIIETYSIDVMHGVLSKDESVISMVPEDIAVEMSRRGGIGILPWKMDWELPPLSLIRRVRDVPLDAEEKFAGILRELCG</sequence>
<dbReference type="InterPro" id="IPR036388">
    <property type="entry name" value="WH-like_DNA-bd_sf"/>
</dbReference>
<organism evidence="6 7">
    <name type="scientific">Paracandidimonas soli</name>
    <dbReference type="NCBI Taxonomy" id="1917182"/>
    <lineage>
        <taxon>Bacteria</taxon>
        <taxon>Pseudomonadati</taxon>
        <taxon>Pseudomonadota</taxon>
        <taxon>Betaproteobacteria</taxon>
        <taxon>Burkholderiales</taxon>
        <taxon>Alcaligenaceae</taxon>
        <taxon>Paracandidimonas</taxon>
    </lineage>
</organism>
<evidence type="ECO:0000313" key="7">
    <source>
        <dbReference type="Proteomes" id="UP000294692"/>
    </source>
</evidence>
<evidence type="ECO:0000259" key="5">
    <source>
        <dbReference type="PROSITE" id="PS50931"/>
    </source>
</evidence>
<dbReference type="PRINTS" id="PR00039">
    <property type="entry name" value="HTHLYSR"/>
</dbReference>
<dbReference type="SUPFAM" id="SSF53850">
    <property type="entry name" value="Periplasmic binding protein-like II"/>
    <property type="match status" value="1"/>
</dbReference>
<dbReference type="Proteomes" id="UP000294692">
    <property type="component" value="Unassembled WGS sequence"/>
</dbReference>